<dbReference type="EMBL" id="SOFF01000044">
    <property type="protein sequence ID" value="TFB84652.1"/>
    <property type="molecule type" value="Genomic_DNA"/>
</dbReference>
<name>A0A5F0D0H6_9MICO</name>
<gene>
    <name evidence="1" type="ORF">E3O10_16170</name>
</gene>
<dbReference type="OrthoDB" id="4578167at2"/>
<evidence type="ECO:0000313" key="2">
    <source>
        <dbReference type="Proteomes" id="UP000297654"/>
    </source>
</evidence>
<accession>A0A5F0D0H6</accession>
<sequence>MSSKAKAAAQHDSTSEMVQDALAGGGPRAISFEAGMVNGIHYLELVEPIKQLKRDGRLVEALALCTAAIEGAENGREGREPAPWYTEQAAIIHRKLGHRDEEAAVLRRWLKVCPPERREGSQIKARLDKMVD</sequence>
<dbReference type="AlphaFoldDB" id="A0A5F0D0H6"/>
<reference evidence="1 2" key="1">
    <citation type="submission" date="2019-03" db="EMBL/GenBank/DDBJ databases">
        <title>Genomics of glacier-inhabiting Cryobacterium strains.</title>
        <authorList>
            <person name="Liu Q."/>
            <person name="Xin Y.-H."/>
        </authorList>
    </citation>
    <scope>NUCLEOTIDE SEQUENCE [LARGE SCALE GENOMIC DNA]</scope>
    <source>
        <strain evidence="1 2">Hh15</strain>
    </source>
</reference>
<protein>
    <recommendedName>
        <fullName evidence="3">Tetratricopeptide repeat protein</fullName>
    </recommendedName>
</protein>
<dbReference type="Proteomes" id="UP000297654">
    <property type="component" value="Unassembled WGS sequence"/>
</dbReference>
<evidence type="ECO:0000313" key="1">
    <source>
        <dbReference type="EMBL" id="TFB84652.1"/>
    </source>
</evidence>
<proteinExistence type="predicted"/>
<organism evidence="1 2">
    <name type="scientific">Cryobacterium luteum</name>
    <dbReference type="NCBI Taxonomy" id="1424661"/>
    <lineage>
        <taxon>Bacteria</taxon>
        <taxon>Bacillati</taxon>
        <taxon>Actinomycetota</taxon>
        <taxon>Actinomycetes</taxon>
        <taxon>Micrococcales</taxon>
        <taxon>Microbacteriaceae</taxon>
        <taxon>Cryobacterium</taxon>
    </lineage>
</organism>
<evidence type="ECO:0008006" key="3">
    <source>
        <dbReference type="Google" id="ProtNLM"/>
    </source>
</evidence>
<comment type="caution">
    <text evidence="1">The sequence shown here is derived from an EMBL/GenBank/DDBJ whole genome shotgun (WGS) entry which is preliminary data.</text>
</comment>
<dbReference type="RefSeq" id="WP_134450444.1">
    <property type="nucleotide sequence ID" value="NZ_FOCN01000008.1"/>
</dbReference>
<keyword evidence="2" id="KW-1185">Reference proteome</keyword>